<evidence type="ECO:0000259" key="3">
    <source>
        <dbReference type="PROSITE" id="PS50930"/>
    </source>
</evidence>
<dbReference type="InterPro" id="IPR011006">
    <property type="entry name" value="CheY-like_superfamily"/>
</dbReference>
<gene>
    <name evidence="4" type="ORF">HZY62_10885</name>
    <name evidence="5" type="ORF">LX92_02231</name>
</gene>
<evidence type="ECO:0000313" key="6">
    <source>
        <dbReference type="Proteomes" id="UP000245667"/>
    </source>
</evidence>
<proteinExistence type="predicted"/>
<accession>A0A316DZT2</accession>
<sequence>MENKVKVLVVEDDMIIAANISLQLTNLGFEVTGIETRGEEAILHVQENNPDIILMDIHLKGKLDGIATATHINSILNIPIIYLTANTDEASFNRAKKTHPFAFIPKPLNIIQLRRTFELVVQQIDLKGGKTQVENSTLKVLEDRIFIRHKGNMVKLLLADMLYIEADRNYCKIITVSSTYLLATTLKTMEERLPKHGFLRVHRSYIVNISKLDVVAEGHLEIDRKVIPIAKMHRGALLSRLQTI</sequence>
<dbReference type="Pfam" id="PF04397">
    <property type="entry name" value="LytTR"/>
    <property type="match status" value="1"/>
</dbReference>
<dbReference type="PROSITE" id="PS50930">
    <property type="entry name" value="HTH_LYTTR"/>
    <property type="match status" value="1"/>
</dbReference>
<feature type="domain" description="Response regulatory" evidence="2">
    <location>
        <begin position="6"/>
        <end position="121"/>
    </location>
</feature>
<feature type="modified residue" description="4-aspartylphosphate" evidence="1">
    <location>
        <position position="56"/>
    </location>
</feature>
<dbReference type="Gene3D" id="3.40.50.2300">
    <property type="match status" value="1"/>
</dbReference>
<dbReference type="Proteomes" id="UP000651837">
    <property type="component" value="Unassembled WGS sequence"/>
</dbReference>
<reference evidence="4 7" key="2">
    <citation type="submission" date="2020-07" db="EMBL/GenBank/DDBJ databases">
        <title>The draft genome sequence of Maribacter polysiphoniae KCTC 22021.</title>
        <authorList>
            <person name="Mu L."/>
        </authorList>
    </citation>
    <scope>NUCLEOTIDE SEQUENCE [LARGE SCALE GENOMIC DNA]</scope>
    <source>
        <strain evidence="4 7">KCTC 22021</strain>
    </source>
</reference>
<comment type="caution">
    <text evidence="5">The sequence shown here is derived from an EMBL/GenBank/DDBJ whole genome shotgun (WGS) entry which is preliminary data.</text>
</comment>
<keyword evidence="1" id="KW-0597">Phosphoprotein</keyword>
<dbReference type="EMBL" id="JACWLN010000004">
    <property type="protein sequence ID" value="MBD1261095.1"/>
    <property type="molecule type" value="Genomic_DNA"/>
</dbReference>
<protein>
    <submittedName>
        <fullName evidence="5">LytTR family two component transcriptional regulator</fullName>
    </submittedName>
    <submittedName>
        <fullName evidence="4">Response regulator</fullName>
    </submittedName>
</protein>
<dbReference type="Gene3D" id="2.40.50.1020">
    <property type="entry name" value="LytTr DNA-binding domain"/>
    <property type="match status" value="1"/>
</dbReference>
<evidence type="ECO:0000313" key="4">
    <source>
        <dbReference type="EMBL" id="MBD1261095.1"/>
    </source>
</evidence>
<dbReference type="GO" id="GO:0003677">
    <property type="term" value="F:DNA binding"/>
    <property type="evidence" value="ECO:0007669"/>
    <property type="project" value="InterPro"/>
</dbReference>
<dbReference type="InterPro" id="IPR007492">
    <property type="entry name" value="LytTR_DNA-bd_dom"/>
</dbReference>
<evidence type="ECO:0000259" key="2">
    <source>
        <dbReference type="PROSITE" id="PS50110"/>
    </source>
</evidence>
<dbReference type="OrthoDB" id="2962330at2"/>
<dbReference type="PROSITE" id="PS50110">
    <property type="entry name" value="RESPONSE_REGULATORY"/>
    <property type="match status" value="1"/>
</dbReference>
<evidence type="ECO:0000256" key="1">
    <source>
        <dbReference type="PROSITE-ProRule" id="PRU00169"/>
    </source>
</evidence>
<dbReference type="CDD" id="cd17534">
    <property type="entry name" value="REC_DC-like"/>
    <property type="match status" value="1"/>
</dbReference>
<dbReference type="SMART" id="SM00850">
    <property type="entry name" value="LytTR"/>
    <property type="match status" value="1"/>
</dbReference>
<dbReference type="Proteomes" id="UP000245667">
    <property type="component" value="Unassembled WGS sequence"/>
</dbReference>
<dbReference type="PANTHER" id="PTHR43228">
    <property type="entry name" value="TWO-COMPONENT RESPONSE REGULATOR"/>
    <property type="match status" value="1"/>
</dbReference>
<dbReference type="SUPFAM" id="SSF52172">
    <property type="entry name" value="CheY-like"/>
    <property type="match status" value="1"/>
</dbReference>
<dbReference type="GO" id="GO:0000160">
    <property type="term" value="P:phosphorelay signal transduction system"/>
    <property type="evidence" value="ECO:0007669"/>
    <property type="project" value="InterPro"/>
</dbReference>
<dbReference type="EMBL" id="QGGQ01000004">
    <property type="protein sequence ID" value="PWK23664.1"/>
    <property type="molecule type" value="Genomic_DNA"/>
</dbReference>
<keyword evidence="7" id="KW-1185">Reference proteome</keyword>
<reference evidence="5 6" key="1">
    <citation type="submission" date="2018-05" db="EMBL/GenBank/DDBJ databases">
        <title>Genomic Encyclopedia of Archaeal and Bacterial Type Strains, Phase II (KMG-II): from individual species to whole genera.</title>
        <authorList>
            <person name="Goeker M."/>
        </authorList>
    </citation>
    <scope>NUCLEOTIDE SEQUENCE [LARGE SCALE GENOMIC DNA]</scope>
    <source>
        <strain evidence="5 6">DSM 23514</strain>
    </source>
</reference>
<dbReference type="SMART" id="SM00448">
    <property type="entry name" value="REC"/>
    <property type="match status" value="1"/>
</dbReference>
<dbReference type="InterPro" id="IPR052048">
    <property type="entry name" value="ST_Response_Regulator"/>
</dbReference>
<dbReference type="RefSeq" id="WP_109650495.1">
    <property type="nucleotide sequence ID" value="NZ_JACWLN010000004.1"/>
</dbReference>
<dbReference type="InterPro" id="IPR001789">
    <property type="entry name" value="Sig_transdc_resp-reg_receiver"/>
</dbReference>
<feature type="domain" description="HTH LytTR-type" evidence="3">
    <location>
        <begin position="145"/>
        <end position="212"/>
    </location>
</feature>
<organism evidence="5 6">
    <name type="scientific">Maribacter polysiphoniae</name>
    <dbReference type="NCBI Taxonomy" id="429344"/>
    <lineage>
        <taxon>Bacteria</taxon>
        <taxon>Pseudomonadati</taxon>
        <taxon>Bacteroidota</taxon>
        <taxon>Flavobacteriia</taxon>
        <taxon>Flavobacteriales</taxon>
        <taxon>Flavobacteriaceae</taxon>
        <taxon>Maribacter</taxon>
    </lineage>
</organism>
<evidence type="ECO:0000313" key="5">
    <source>
        <dbReference type="EMBL" id="PWK23664.1"/>
    </source>
</evidence>
<evidence type="ECO:0000313" key="7">
    <source>
        <dbReference type="Proteomes" id="UP000651837"/>
    </source>
</evidence>
<dbReference type="PANTHER" id="PTHR43228:SF6">
    <property type="entry name" value="RESPONSE REGULATOR RECEIVER"/>
    <property type="match status" value="1"/>
</dbReference>
<name>A0A316DZT2_9FLAO</name>
<dbReference type="Pfam" id="PF00072">
    <property type="entry name" value="Response_reg"/>
    <property type="match status" value="1"/>
</dbReference>
<dbReference type="AlphaFoldDB" id="A0A316DZT2"/>